<comment type="caution">
    <text evidence="3">Lacks conserved residue(s) required for the propagation of feature annotation.</text>
</comment>
<dbReference type="InterPro" id="IPR006201">
    <property type="entry name" value="Neur_channel"/>
</dbReference>
<gene>
    <name evidence="5" type="ORF">PXEA_LOCUS25607</name>
</gene>
<keyword evidence="6" id="KW-1185">Reference proteome</keyword>
<dbReference type="PRINTS" id="PR00252">
    <property type="entry name" value="NRIONCHANNEL"/>
</dbReference>
<dbReference type="Gene3D" id="2.70.170.10">
    <property type="entry name" value="Neurotransmitter-gated ion-channel ligand-binding domain"/>
    <property type="match status" value="1"/>
</dbReference>
<accession>A0A3S5CM37</accession>
<evidence type="ECO:0000256" key="1">
    <source>
        <dbReference type="ARBA" id="ARBA00004141"/>
    </source>
</evidence>
<keyword evidence="3" id="KW-0813">Transport</keyword>
<feature type="domain" description="Neurotransmitter-gated ion-channel ligand-binding" evidence="4">
    <location>
        <begin position="133"/>
        <end position="288"/>
    </location>
</feature>
<dbReference type="AlphaFoldDB" id="A0A3S5CM37"/>
<evidence type="ECO:0000313" key="6">
    <source>
        <dbReference type="Proteomes" id="UP000784294"/>
    </source>
</evidence>
<dbReference type="SUPFAM" id="SSF63712">
    <property type="entry name" value="Nicotinic receptor ligand binding domain-like"/>
    <property type="match status" value="1"/>
</dbReference>
<dbReference type="GO" id="GO:0016020">
    <property type="term" value="C:membrane"/>
    <property type="evidence" value="ECO:0007669"/>
    <property type="project" value="UniProtKB-SubCell"/>
</dbReference>
<dbReference type="PROSITE" id="PS00236">
    <property type="entry name" value="NEUROTR_ION_CHANNEL"/>
    <property type="match status" value="1"/>
</dbReference>
<dbReference type="InterPro" id="IPR036734">
    <property type="entry name" value="Neur_chan_lig-bd_sf"/>
</dbReference>
<evidence type="ECO:0000259" key="4">
    <source>
        <dbReference type="Pfam" id="PF02931"/>
    </source>
</evidence>
<evidence type="ECO:0000256" key="2">
    <source>
        <dbReference type="ARBA" id="ARBA00023136"/>
    </source>
</evidence>
<dbReference type="InterPro" id="IPR018000">
    <property type="entry name" value="Neurotransmitter_ion_chnl_CS"/>
</dbReference>
<comment type="similarity">
    <text evidence="3">Belongs to the ligand-gated ion channel (TC 1.A.9) family.</text>
</comment>
<reference evidence="5" key="1">
    <citation type="submission" date="2018-11" db="EMBL/GenBank/DDBJ databases">
        <authorList>
            <consortium name="Pathogen Informatics"/>
        </authorList>
    </citation>
    <scope>NUCLEOTIDE SEQUENCE</scope>
</reference>
<dbReference type="OrthoDB" id="407674at2759"/>
<protein>
    <recommendedName>
        <fullName evidence="4">Neurotransmitter-gated ion-channel ligand-binding domain-containing protein</fullName>
    </recommendedName>
</protein>
<keyword evidence="3" id="KW-0406">Ion transport</keyword>
<comment type="subcellular location">
    <subcellularLocation>
        <location evidence="1">Membrane</location>
        <topology evidence="1">Multi-pass membrane protein</topology>
    </subcellularLocation>
</comment>
<keyword evidence="3" id="KW-0812">Transmembrane</keyword>
<organism evidence="5 6">
    <name type="scientific">Protopolystoma xenopodis</name>
    <dbReference type="NCBI Taxonomy" id="117903"/>
    <lineage>
        <taxon>Eukaryota</taxon>
        <taxon>Metazoa</taxon>
        <taxon>Spiralia</taxon>
        <taxon>Lophotrochozoa</taxon>
        <taxon>Platyhelminthes</taxon>
        <taxon>Monogenea</taxon>
        <taxon>Polyopisthocotylea</taxon>
        <taxon>Polystomatidea</taxon>
        <taxon>Polystomatidae</taxon>
        <taxon>Protopolystoma</taxon>
    </lineage>
</organism>
<dbReference type="InterPro" id="IPR006202">
    <property type="entry name" value="Neur_chan_lig-bd"/>
</dbReference>
<comment type="caution">
    <text evidence="5">The sequence shown here is derived from an EMBL/GenBank/DDBJ whole genome shotgun (WGS) entry which is preliminary data.</text>
</comment>
<dbReference type="GO" id="GO:0004888">
    <property type="term" value="F:transmembrane signaling receptor activity"/>
    <property type="evidence" value="ECO:0007669"/>
    <property type="project" value="InterPro"/>
</dbReference>
<evidence type="ECO:0000256" key="3">
    <source>
        <dbReference type="RuleBase" id="RU000687"/>
    </source>
</evidence>
<keyword evidence="2 3" id="KW-0472">Membrane</keyword>
<sequence>MLPWQLGLSGVGSDMVVRVGPRSSLSLPRAWIFCLLVGIWWIGSATVTSGSLFYRQVRHVQGDHRLGRLQEAEEMDTSSILKPRSRRQNMWYEGATGLAPDVAQGPQTPTGRGDSGGVSFFTRLAPTNRSVKDRILNRSFAGYKIYERPTEGQNRPTVVIIHIKILAITSVDVIKMEYTVDMYLRQQWIDERLAWDHSEEFEKHNSSILLTLRRGELWLPDLFFRNGKQGFMYEMTTPNCLVRVEPNGQIMFSQKITMRLGCQMNLLHFPMDKQMCYINMGSYGYTDDYL</sequence>
<dbReference type="GO" id="GO:0005230">
    <property type="term" value="F:extracellular ligand-gated monoatomic ion channel activity"/>
    <property type="evidence" value="ECO:0007669"/>
    <property type="project" value="InterPro"/>
</dbReference>
<dbReference type="EMBL" id="CAAALY010131020">
    <property type="protein sequence ID" value="VEL32167.1"/>
    <property type="molecule type" value="Genomic_DNA"/>
</dbReference>
<keyword evidence="3" id="KW-0407">Ion channel</keyword>
<dbReference type="CDD" id="cd18987">
    <property type="entry name" value="LGIC_ECD_anion"/>
    <property type="match status" value="1"/>
</dbReference>
<name>A0A3S5CM37_9PLAT</name>
<dbReference type="Pfam" id="PF02931">
    <property type="entry name" value="Neur_chan_LBD"/>
    <property type="match status" value="1"/>
</dbReference>
<proteinExistence type="inferred from homology"/>
<keyword evidence="3" id="KW-1133">Transmembrane helix</keyword>
<evidence type="ECO:0000313" key="5">
    <source>
        <dbReference type="EMBL" id="VEL32167.1"/>
    </source>
</evidence>
<dbReference type="Proteomes" id="UP000784294">
    <property type="component" value="Unassembled WGS sequence"/>
</dbReference>
<feature type="non-terminal residue" evidence="5">
    <location>
        <position position="1"/>
    </location>
</feature>
<dbReference type="PANTHER" id="PTHR18945">
    <property type="entry name" value="NEUROTRANSMITTER GATED ION CHANNEL"/>
    <property type="match status" value="1"/>
</dbReference>
<feature type="transmembrane region" description="Helical" evidence="3">
    <location>
        <begin position="30"/>
        <end position="54"/>
    </location>
</feature>